<dbReference type="Gramene" id="KCW77496">
    <property type="protein sequence ID" value="KCW77496"/>
    <property type="gene ID" value="EUGRSUZ_D01832"/>
</dbReference>
<proteinExistence type="predicted"/>
<reference evidence="2" key="1">
    <citation type="submission" date="2013-07" db="EMBL/GenBank/DDBJ databases">
        <title>The genome of Eucalyptus grandis.</title>
        <authorList>
            <person name="Schmutz J."/>
            <person name="Hayes R."/>
            <person name="Myburg A."/>
            <person name="Tuskan G."/>
            <person name="Grattapaglia D."/>
            <person name="Rokhsar D.S."/>
        </authorList>
    </citation>
    <scope>NUCLEOTIDE SEQUENCE</scope>
    <source>
        <tissue evidence="2">Leaf extractions</tissue>
    </source>
</reference>
<evidence type="ECO:0000256" key="1">
    <source>
        <dbReference type="SAM" id="MobiDB-lite"/>
    </source>
</evidence>
<feature type="compositionally biased region" description="Basic and acidic residues" evidence="1">
    <location>
        <begin position="70"/>
        <end position="89"/>
    </location>
</feature>
<feature type="compositionally biased region" description="Basic and acidic residues" evidence="1">
    <location>
        <begin position="169"/>
        <end position="200"/>
    </location>
</feature>
<organism evidence="2">
    <name type="scientific">Eucalyptus grandis</name>
    <name type="common">Flooded gum</name>
    <dbReference type="NCBI Taxonomy" id="71139"/>
    <lineage>
        <taxon>Eukaryota</taxon>
        <taxon>Viridiplantae</taxon>
        <taxon>Streptophyta</taxon>
        <taxon>Embryophyta</taxon>
        <taxon>Tracheophyta</taxon>
        <taxon>Spermatophyta</taxon>
        <taxon>Magnoliopsida</taxon>
        <taxon>eudicotyledons</taxon>
        <taxon>Gunneridae</taxon>
        <taxon>Pentapetalae</taxon>
        <taxon>rosids</taxon>
        <taxon>malvids</taxon>
        <taxon>Myrtales</taxon>
        <taxon>Myrtaceae</taxon>
        <taxon>Myrtoideae</taxon>
        <taxon>Eucalypteae</taxon>
        <taxon>Eucalyptus</taxon>
    </lineage>
</organism>
<sequence length="253" mass="29380">MMGERQGFCPYSWQQMHRNQQDEIADLKKAQKRERHSTSTVFFSLEKPQHSFNRAIQYTKPNSKTKRKKNSAEEFIKNNKTEPATKFRSGDSLSPESSIIALGGFKFHANRPPIQMNPTLKKKKYSSKPILVGIQSGGQRRGANAKAGASNPSVVPRKDRIFRRTQVPDSREREEESDGEEQRQMGRKDFPARKGNERTRGQKNMARTRTQREVVKRARERKQRKLANLSIERERERERGERKDDGNTGFDVY</sequence>
<evidence type="ECO:0000313" key="2">
    <source>
        <dbReference type="EMBL" id="KCW77496.1"/>
    </source>
</evidence>
<feature type="compositionally biased region" description="Basic and acidic residues" evidence="1">
    <location>
        <begin position="231"/>
        <end position="246"/>
    </location>
</feature>
<feature type="region of interest" description="Disordered" evidence="1">
    <location>
        <begin position="109"/>
        <end position="253"/>
    </location>
</feature>
<name>A0A059CH69_EUCGR</name>
<dbReference type="EMBL" id="KK198756">
    <property type="protein sequence ID" value="KCW77496.1"/>
    <property type="molecule type" value="Genomic_DNA"/>
</dbReference>
<feature type="region of interest" description="Disordered" evidence="1">
    <location>
        <begin position="60"/>
        <end position="96"/>
    </location>
</feature>
<dbReference type="InParanoid" id="A0A059CH69"/>
<dbReference type="AlphaFoldDB" id="A0A059CH69"/>
<gene>
    <name evidence="2" type="ORF">EUGRSUZ_D01832</name>
</gene>
<protein>
    <submittedName>
        <fullName evidence="2">Uncharacterized protein</fullName>
    </submittedName>
</protein>
<accession>A0A059CH69</accession>